<evidence type="ECO:0000259" key="1">
    <source>
        <dbReference type="Pfam" id="PF06722"/>
    </source>
</evidence>
<dbReference type="FunFam" id="3.40.50.2000:FF:000072">
    <property type="entry name" value="Glycosyl transferase"/>
    <property type="match status" value="1"/>
</dbReference>
<dbReference type="EMBL" id="JAEMNV010000004">
    <property type="protein sequence ID" value="MBJ8339911.1"/>
    <property type="molecule type" value="Genomic_DNA"/>
</dbReference>
<dbReference type="Pfam" id="PF06722">
    <property type="entry name" value="EryCIII-like_C"/>
    <property type="match status" value="1"/>
</dbReference>
<protein>
    <submittedName>
        <fullName evidence="2">Glycosyltransferase family 1 protein</fullName>
    </submittedName>
</protein>
<dbReference type="PANTHER" id="PTHR48050:SF13">
    <property type="entry name" value="STEROL 3-BETA-GLUCOSYLTRANSFERASE UGT80A2"/>
    <property type="match status" value="1"/>
</dbReference>
<evidence type="ECO:0000313" key="2">
    <source>
        <dbReference type="EMBL" id="MBJ8339911.1"/>
    </source>
</evidence>
<dbReference type="InterPro" id="IPR002213">
    <property type="entry name" value="UDP_glucos_trans"/>
</dbReference>
<reference evidence="2" key="1">
    <citation type="submission" date="2020-12" db="EMBL/GenBank/DDBJ databases">
        <title>Antrihabitans popcorni sp. nov. and Antrihabitans auranticaus sp. nov., isolated from a larva cave.</title>
        <authorList>
            <person name="Lee S.D."/>
            <person name="Kim I.S."/>
        </authorList>
    </citation>
    <scope>NUCLEOTIDE SEQUENCE</scope>
    <source>
        <strain evidence="2">YC3-6</strain>
    </source>
</reference>
<dbReference type="AlphaFoldDB" id="A0A934NR36"/>
<sequence length="434" mass="47146">MAHYLLAASPLPGHVLPMLHIAADLRRRGHEVELLTSVDYDAAITASGARAIALPDAAIPHPPELKLPRWMPRLMRGWLTGRADLRAVFIAPLEQQHQALRTAMDTKPVDAILVDVAFVGVLPLLLSDEPRPPVLVCGVAPLALSSVDTPPFGVGWQPMPNVNYDVMTRVVHRVMFAAIRRELDRTLHTTGRGRSPVFITDWPVLADRVLQLTVPEFEYPRRDMPETVLFTGPVLPDPPPAQPVPDWWSDLDGPAAVILVTQGTWDNNDLDQLIGPTIEALADQDCLVVATTGRPTTRGPRLTAANARVVDYVPYGQLLPRVDVMITNGGYGGVHYALAHGVPLIVAGDTADKPEIAARIAYIGAGIDMGTGRPTPRAIAAAVRRVLDTPDYRVAAQRMQRRIATFDSLDTIHGVLRDVCHNGGMGLSTQDSLD</sequence>
<organism evidence="2 3">
    <name type="scientific">Antrihabitans stalagmiti</name>
    <dbReference type="NCBI Taxonomy" id="2799499"/>
    <lineage>
        <taxon>Bacteria</taxon>
        <taxon>Bacillati</taxon>
        <taxon>Actinomycetota</taxon>
        <taxon>Actinomycetes</taxon>
        <taxon>Mycobacteriales</taxon>
        <taxon>Nocardiaceae</taxon>
        <taxon>Antrihabitans</taxon>
    </lineage>
</organism>
<gene>
    <name evidence="2" type="ORF">JGU71_13525</name>
</gene>
<dbReference type="InterPro" id="IPR010610">
    <property type="entry name" value="EryCIII-like_C"/>
</dbReference>
<name>A0A934NR36_9NOCA</name>
<dbReference type="GO" id="GO:0017000">
    <property type="term" value="P:antibiotic biosynthetic process"/>
    <property type="evidence" value="ECO:0007669"/>
    <property type="project" value="UniProtKB-ARBA"/>
</dbReference>
<evidence type="ECO:0000313" key="3">
    <source>
        <dbReference type="Proteomes" id="UP000655868"/>
    </source>
</evidence>
<keyword evidence="3" id="KW-1185">Reference proteome</keyword>
<dbReference type="RefSeq" id="WP_199704690.1">
    <property type="nucleotide sequence ID" value="NZ_JAEMNV010000004.1"/>
</dbReference>
<dbReference type="PANTHER" id="PTHR48050">
    <property type="entry name" value="STEROL 3-BETA-GLUCOSYLTRANSFERASE"/>
    <property type="match status" value="1"/>
</dbReference>
<feature type="domain" description="Erythromycin biosynthesis protein CIII-like C-terminal" evidence="1">
    <location>
        <begin position="278"/>
        <end position="402"/>
    </location>
</feature>
<accession>A0A934NR36</accession>
<dbReference type="GO" id="GO:0009247">
    <property type="term" value="P:glycolipid biosynthetic process"/>
    <property type="evidence" value="ECO:0007669"/>
    <property type="project" value="UniProtKB-ARBA"/>
</dbReference>
<dbReference type="SUPFAM" id="SSF53756">
    <property type="entry name" value="UDP-Glycosyltransferase/glycogen phosphorylase"/>
    <property type="match status" value="1"/>
</dbReference>
<proteinExistence type="predicted"/>
<dbReference type="CDD" id="cd03784">
    <property type="entry name" value="GT1_Gtf-like"/>
    <property type="match status" value="1"/>
</dbReference>
<dbReference type="Proteomes" id="UP000655868">
    <property type="component" value="Unassembled WGS sequence"/>
</dbReference>
<dbReference type="InterPro" id="IPR050426">
    <property type="entry name" value="Glycosyltransferase_28"/>
</dbReference>
<dbReference type="Gene3D" id="3.40.50.2000">
    <property type="entry name" value="Glycogen Phosphorylase B"/>
    <property type="match status" value="2"/>
</dbReference>
<dbReference type="GO" id="GO:0008194">
    <property type="term" value="F:UDP-glycosyltransferase activity"/>
    <property type="evidence" value="ECO:0007669"/>
    <property type="project" value="InterPro"/>
</dbReference>
<dbReference type="GO" id="GO:0016020">
    <property type="term" value="C:membrane"/>
    <property type="evidence" value="ECO:0007669"/>
    <property type="project" value="GOC"/>
</dbReference>
<dbReference type="GO" id="GO:0016758">
    <property type="term" value="F:hexosyltransferase activity"/>
    <property type="evidence" value="ECO:0007669"/>
    <property type="project" value="UniProtKB-ARBA"/>
</dbReference>
<comment type="caution">
    <text evidence="2">The sequence shown here is derived from an EMBL/GenBank/DDBJ whole genome shotgun (WGS) entry which is preliminary data.</text>
</comment>